<reference evidence="2 3" key="1">
    <citation type="submission" date="2016-07" db="EMBL/GenBank/DDBJ databases">
        <title>Pervasive Adenine N6-methylation of Active Genes in Fungi.</title>
        <authorList>
            <consortium name="DOE Joint Genome Institute"/>
            <person name="Mondo S.J."/>
            <person name="Dannebaum R.O."/>
            <person name="Kuo R.C."/>
            <person name="Labutti K."/>
            <person name="Haridas S."/>
            <person name="Kuo A."/>
            <person name="Salamov A."/>
            <person name="Ahrendt S.R."/>
            <person name="Lipzen A."/>
            <person name="Sullivan W."/>
            <person name="Andreopoulos W.B."/>
            <person name="Clum A."/>
            <person name="Lindquist E."/>
            <person name="Daum C."/>
            <person name="Ramamoorthy G.K."/>
            <person name="Gryganskyi A."/>
            <person name="Culley D."/>
            <person name="Magnuson J.K."/>
            <person name="James T.Y."/>
            <person name="O'Malley M.A."/>
            <person name="Stajich J.E."/>
            <person name="Spatafora J.W."/>
            <person name="Visel A."/>
            <person name="Grigoriev I.V."/>
        </authorList>
    </citation>
    <scope>NUCLEOTIDE SEQUENCE [LARGE SCALE GENOMIC DNA]</scope>
    <source>
        <strain evidence="2 3">CBS 931.73</strain>
    </source>
</reference>
<feature type="compositionally biased region" description="Polar residues" evidence="1">
    <location>
        <begin position="231"/>
        <end position="245"/>
    </location>
</feature>
<evidence type="ECO:0000256" key="1">
    <source>
        <dbReference type="SAM" id="MobiDB-lite"/>
    </source>
</evidence>
<dbReference type="AlphaFoldDB" id="A0A1Y1XGA1"/>
<evidence type="ECO:0000313" key="3">
    <source>
        <dbReference type="Proteomes" id="UP000193498"/>
    </source>
</evidence>
<feature type="non-terminal residue" evidence="2">
    <location>
        <position position="330"/>
    </location>
</feature>
<accession>A0A1Y1XGA1</accession>
<dbReference type="EMBL" id="MCFE01000612">
    <property type="protein sequence ID" value="ORX84404.1"/>
    <property type="molecule type" value="Genomic_DNA"/>
</dbReference>
<evidence type="ECO:0000313" key="2">
    <source>
        <dbReference type="EMBL" id="ORX84404.1"/>
    </source>
</evidence>
<dbReference type="Proteomes" id="UP000193498">
    <property type="component" value="Unassembled WGS sequence"/>
</dbReference>
<dbReference type="InParanoid" id="A0A1Y1XGA1"/>
<comment type="caution">
    <text evidence="2">The sequence shown here is derived from an EMBL/GenBank/DDBJ whole genome shotgun (WGS) entry which is preliminary data.</text>
</comment>
<name>A0A1Y1XGA1_9FUNG</name>
<feature type="region of interest" description="Disordered" evidence="1">
    <location>
        <begin position="1"/>
        <end position="34"/>
    </location>
</feature>
<sequence length="330" mass="36850">MNPNSPSPVKFPEDLSSLNSAHHSPERAVANPFDSVPQRGNANLLIPELDDLSTEEQILDINEFTNIGQLNTYLRTRYGYPPFLPILRSTYLSDIEKLFLAVQGRFKEHSTLVRVWIKNISEAHGATLPEIQAQIESTGARCTTEELDSILSGNFLEANGNEGAVRSQDSRAQPNVASGTTEGILLPELNWESFQYFMDQDPSERLNEVDPKMLSIPSSESDEETQKDSRNQVASGASGAKNQKQYQFLTSSRSRAQTYFKATRRMIQKAKQIEQQTGAIVFMAVARPTNLRNAVFHISDNIKSFEPEAGVVSACSKMFQRYVASSEDHK</sequence>
<protein>
    <submittedName>
        <fullName evidence="2">Uncharacterized protein</fullName>
    </submittedName>
</protein>
<proteinExistence type="predicted"/>
<gene>
    <name evidence="2" type="ORF">K493DRAFT_307442</name>
</gene>
<keyword evidence="3" id="KW-1185">Reference proteome</keyword>
<organism evidence="2 3">
    <name type="scientific">Basidiobolus meristosporus CBS 931.73</name>
    <dbReference type="NCBI Taxonomy" id="1314790"/>
    <lineage>
        <taxon>Eukaryota</taxon>
        <taxon>Fungi</taxon>
        <taxon>Fungi incertae sedis</taxon>
        <taxon>Zoopagomycota</taxon>
        <taxon>Entomophthoromycotina</taxon>
        <taxon>Basidiobolomycetes</taxon>
        <taxon>Basidiobolales</taxon>
        <taxon>Basidiobolaceae</taxon>
        <taxon>Basidiobolus</taxon>
    </lineage>
</organism>
<feature type="region of interest" description="Disordered" evidence="1">
    <location>
        <begin position="214"/>
        <end position="245"/>
    </location>
</feature>